<dbReference type="Proteomes" id="UP000067626">
    <property type="component" value="Chromosome"/>
</dbReference>
<dbReference type="AlphaFoldDB" id="A0A0K1EPZ7"/>
<reference evidence="3 4" key="1">
    <citation type="submission" date="2015-07" db="EMBL/GenBank/DDBJ databases">
        <title>Genome analysis of myxobacterium Chondromyces crocatus Cm c5 reveals a high potential for natural compound synthesis and the genetic basis for the loss of fruiting body formation.</title>
        <authorList>
            <person name="Zaburannyi N."/>
            <person name="Bunk B."/>
            <person name="Maier J."/>
            <person name="Overmann J."/>
            <person name="Mueller R."/>
        </authorList>
    </citation>
    <scope>NUCLEOTIDE SEQUENCE [LARGE SCALE GENOMIC DNA]</scope>
    <source>
        <strain evidence="3 4">Cm c5</strain>
    </source>
</reference>
<keyword evidence="2" id="KW-0732">Signal</keyword>
<feature type="compositionally biased region" description="Pro residues" evidence="1">
    <location>
        <begin position="30"/>
        <end position="44"/>
    </location>
</feature>
<sequence length="235" mass="24617">MAPARRVRGALIGVALIAAPACGTPSTPVATPPPATAPATRPPGPAAELNGRVGEYHSTRFDLALPLPDGVGWRVDDASSPWLAATHASSTTTLLVRTWRPNDRVHRALCETQARTWRKLPGGEGSVVIEQRRIDAPAGFDTVLTVGIVPPVPPSTAVEGFAVAFGGRAFRCFAYAAATHAEGPDAAPLVATRLAALVELSLAGVHLESELTPARPASPRPPAPRVEHPEPTRRF</sequence>
<evidence type="ECO:0008006" key="5">
    <source>
        <dbReference type="Google" id="ProtNLM"/>
    </source>
</evidence>
<feature type="region of interest" description="Disordered" evidence="1">
    <location>
        <begin position="23"/>
        <end position="44"/>
    </location>
</feature>
<dbReference type="KEGG" id="ccro:CMC5_072270"/>
<evidence type="ECO:0000256" key="1">
    <source>
        <dbReference type="SAM" id="MobiDB-lite"/>
    </source>
</evidence>
<dbReference type="STRING" id="52.CMC5_072270"/>
<feature type="signal peptide" evidence="2">
    <location>
        <begin position="1"/>
        <end position="23"/>
    </location>
</feature>
<dbReference type="EMBL" id="CP012159">
    <property type="protein sequence ID" value="AKT43000.1"/>
    <property type="molecule type" value="Genomic_DNA"/>
</dbReference>
<feature type="region of interest" description="Disordered" evidence="1">
    <location>
        <begin position="211"/>
        <end position="235"/>
    </location>
</feature>
<evidence type="ECO:0000313" key="3">
    <source>
        <dbReference type="EMBL" id="AKT43000.1"/>
    </source>
</evidence>
<organism evidence="3 4">
    <name type="scientific">Chondromyces crocatus</name>
    <dbReference type="NCBI Taxonomy" id="52"/>
    <lineage>
        <taxon>Bacteria</taxon>
        <taxon>Pseudomonadati</taxon>
        <taxon>Myxococcota</taxon>
        <taxon>Polyangia</taxon>
        <taxon>Polyangiales</taxon>
        <taxon>Polyangiaceae</taxon>
        <taxon>Chondromyces</taxon>
    </lineage>
</organism>
<feature type="compositionally biased region" description="Basic and acidic residues" evidence="1">
    <location>
        <begin position="225"/>
        <end position="235"/>
    </location>
</feature>
<evidence type="ECO:0000256" key="2">
    <source>
        <dbReference type="SAM" id="SignalP"/>
    </source>
</evidence>
<accession>A0A0K1EPZ7</accession>
<evidence type="ECO:0000313" key="4">
    <source>
        <dbReference type="Proteomes" id="UP000067626"/>
    </source>
</evidence>
<feature type="chain" id="PRO_5005459795" description="Lipoprotein" evidence="2">
    <location>
        <begin position="24"/>
        <end position="235"/>
    </location>
</feature>
<gene>
    <name evidence="3" type="ORF">CMC5_072270</name>
</gene>
<protein>
    <recommendedName>
        <fullName evidence="5">Lipoprotein</fullName>
    </recommendedName>
</protein>
<proteinExistence type="predicted"/>
<name>A0A0K1EPZ7_CHOCO</name>
<keyword evidence="4" id="KW-1185">Reference proteome</keyword>